<dbReference type="EMBL" id="DNAN01000466">
    <property type="protein sequence ID" value="HAW76650.1"/>
    <property type="molecule type" value="Genomic_DNA"/>
</dbReference>
<dbReference type="AlphaFoldDB" id="A0A350P5T3"/>
<evidence type="ECO:0000259" key="1">
    <source>
        <dbReference type="Pfam" id="PF00534"/>
    </source>
</evidence>
<name>A0A350P5T3_9ALTE</name>
<dbReference type="GO" id="GO:0016757">
    <property type="term" value="F:glycosyltransferase activity"/>
    <property type="evidence" value="ECO:0007669"/>
    <property type="project" value="InterPro"/>
</dbReference>
<evidence type="ECO:0000313" key="3">
    <source>
        <dbReference type="EMBL" id="HAW76650.1"/>
    </source>
</evidence>
<dbReference type="Pfam" id="PF00534">
    <property type="entry name" value="Glycos_transf_1"/>
    <property type="match status" value="1"/>
</dbReference>
<organism evidence="3 4">
    <name type="scientific">Alteromonas australica</name>
    <dbReference type="NCBI Taxonomy" id="589873"/>
    <lineage>
        <taxon>Bacteria</taxon>
        <taxon>Pseudomonadati</taxon>
        <taxon>Pseudomonadota</taxon>
        <taxon>Gammaproteobacteria</taxon>
        <taxon>Alteromonadales</taxon>
        <taxon>Alteromonadaceae</taxon>
        <taxon>Alteromonas/Salinimonas group</taxon>
        <taxon>Alteromonas</taxon>
    </lineage>
</organism>
<sequence length="383" mass="43727">MTVTGKDLNVGIVHDWLPTLGGAEKVVQQLTDLYPNSEIYTLFNFLDEKDNNFIGSQKINVSPLNKLPFVEKYYRNLLLQCTRQIEQFDVSRHDVVISSSAALAKGVITSVDQPHICYMHSPARYAWDLSHEYINDIQGVLAPIKRMIAKELIYRYRFWDMRSVNTIDAIISNSNFIKKRIEKVYKRSSHVIYPPVDIEKYALNTRTRDEYYVTASRLVAYKKIDLIVKAFSLNKARKLVVIGDGPELANIKALATPNVEFVGYQEQDSMVQLIQNAKAFVFAAFEDFGIVPVEAQACGTPVICFSKGGTSETVIDVNDSITPTGVYFHEQHEKHIENAITQFESQIDKFSEIACRHNAERFSQKRFRSEISSFVNNMLNRNT</sequence>
<dbReference type="InterPro" id="IPR001296">
    <property type="entry name" value="Glyco_trans_1"/>
</dbReference>
<dbReference type="SUPFAM" id="SSF53756">
    <property type="entry name" value="UDP-Glycosyltransferase/glycogen phosphorylase"/>
    <property type="match status" value="1"/>
</dbReference>
<dbReference type="Pfam" id="PF13439">
    <property type="entry name" value="Glyco_transf_4"/>
    <property type="match status" value="1"/>
</dbReference>
<evidence type="ECO:0000313" key="4">
    <source>
        <dbReference type="Proteomes" id="UP000263517"/>
    </source>
</evidence>
<dbReference type="InterPro" id="IPR050194">
    <property type="entry name" value="Glycosyltransferase_grp1"/>
</dbReference>
<reference evidence="3 4" key="1">
    <citation type="journal article" date="2018" name="Nat. Biotechnol.">
        <title>A standardized bacterial taxonomy based on genome phylogeny substantially revises the tree of life.</title>
        <authorList>
            <person name="Parks D.H."/>
            <person name="Chuvochina M."/>
            <person name="Waite D.W."/>
            <person name="Rinke C."/>
            <person name="Skarshewski A."/>
            <person name="Chaumeil P.A."/>
            <person name="Hugenholtz P."/>
        </authorList>
    </citation>
    <scope>NUCLEOTIDE SEQUENCE [LARGE SCALE GENOMIC DNA]</scope>
    <source>
        <strain evidence="3">UBA11978</strain>
    </source>
</reference>
<dbReference type="RefSeq" id="WP_272966003.1">
    <property type="nucleotide sequence ID" value="NZ_CALBIY010000022.1"/>
</dbReference>
<gene>
    <name evidence="3" type="ORF">DCW74_13055</name>
</gene>
<accession>A0A350P5T3</accession>
<feature type="domain" description="Glycosyl transferase family 1" evidence="1">
    <location>
        <begin position="202"/>
        <end position="346"/>
    </location>
</feature>
<keyword evidence="3" id="KW-0808">Transferase</keyword>
<dbReference type="PANTHER" id="PTHR45947:SF3">
    <property type="entry name" value="SULFOQUINOVOSYL TRANSFERASE SQD2"/>
    <property type="match status" value="1"/>
</dbReference>
<dbReference type="PANTHER" id="PTHR45947">
    <property type="entry name" value="SULFOQUINOVOSYL TRANSFERASE SQD2"/>
    <property type="match status" value="1"/>
</dbReference>
<dbReference type="Gene3D" id="3.40.50.2000">
    <property type="entry name" value="Glycogen Phosphorylase B"/>
    <property type="match status" value="2"/>
</dbReference>
<evidence type="ECO:0000259" key="2">
    <source>
        <dbReference type="Pfam" id="PF13439"/>
    </source>
</evidence>
<proteinExistence type="predicted"/>
<dbReference type="Proteomes" id="UP000263517">
    <property type="component" value="Unassembled WGS sequence"/>
</dbReference>
<feature type="domain" description="Glycosyltransferase subfamily 4-like N-terminal" evidence="2">
    <location>
        <begin position="21"/>
        <end position="199"/>
    </location>
</feature>
<dbReference type="InterPro" id="IPR028098">
    <property type="entry name" value="Glyco_trans_4-like_N"/>
</dbReference>
<comment type="caution">
    <text evidence="3">The sequence shown here is derived from an EMBL/GenBank/DDBJ whole genome shotgun (WGS) entry which is preliminary data.</text>
</comment>
<protein>
    <submittedName>
        <fullName evidence="3">Glycosyl transferase</fullName>
    </submittedName>
</protein>